<name>A0A917T4D9_9ACTN</name>
<feature type="transmembrane region" description="Helical" evidence="1">
    <location>
        <begin position="201"/>
        <end position="220"/>
    </location>
</feature>
<keyword evidence="1" id="KW-0472">Membrane</keyword>
<dbReference type="Proteomes" id="UP000642070">
    <property type="component" value="Unassembled WGS sequence"/>
</dbReference>
<evidence type="ECO:0000313" key="3">
    <source>
        <dbReference type="Proteomes" id="UP000642070"/>
    </source>
</evidence>
<keyword evidence="1" id="KW-1133">Transmembrane helix</keyword>
<accession>A0A917T4D9</accession>
<sequence>MSGSEPGGGRGSAHRRGAGPIGGAMNAEWTKLWTVQSTGWLVLAIVALTVGIGLAMTGTLNSDGCGTPCPEDTVRLSLFGVRLSQAGVVVLAVLAVGNEYATGMVHTSVMALPRRAWALAGKFAVVAGTVLVAATVAVGASLLVGRWMLPGRGFTAANGHPALSLADEPTRRAALGTVLYLVLVALLSAGAAVLVRDTAGAITGVLVLLYVAPLVAALVSNARWQRWLHRYSPMDAGLAVQVTRHLEPQDIGPWAGLGVLAVYAAVAVVAALVMFEVRDA</sequence>
<dbReference type="AlphaFoldDB" id="A0A917T4D9"/>
<evidence type="ECO:0000256" key="1">
    <source>
        <dbReference type="SAM" id="Phobius"/>
    </source>
</evidence>
<keyword evidence="1" id="KW-0812">Transmembrane</keyword>
<proteinExistence type="predicted"/>
<feature type="transmembrane region" description="Helical" evidence="1">
    <location>
        <begin position="254"/>
        <end position="275"/>
    </location>
</feature>
<reference evidence="2" key="1">
    <citation type="journal article" date="2014" name="Int. J. Syst. Evol. Microbiol.">
        <title>Complete genome sequence of Corynebacterium casei LMG S-19264T (=DSM 44701T), isolated from a smear-ripened cheese.</title>
        <authorList>
            <consortium name="US DOE Joint Genome Institute (JGI-PGF)"/>
            <person name="Walter F."/>
            <person name="Albersmeier A."/>
            <person name="Kalinowski J."/>
            <person name="Ruckert C."/>
        </authorList>
    </citation>
    <scope>NUCLEOTIDE SEQUENCE</scope>
    <source>
        <strain evidence="2">JCM 19831</strain>
    </source>
</reference>
<evidence type="ECO:0000313" key="2">
    <source>
        <dbReference type="EMBL" id="GGM08792.1"/>
    </source>
</evidence>
<feature type="transmembrane region" description="Helical" evidence="1">
    <location>
        <begin position="173"/>
        <end position="195"/>
    </location>
</feature>
<dbReference type="RefSeq" id="WP_229834091.1">
    <property type="nucleotide sequence ID" value="NZ_BMPI01000003.1"/>
</dbReference>
<dbReference type="PANTHER" id="PTHR37305:SF1">
    <property type="entry name" value="MEMBRANE PROTEIN"/>
    <property type="match status" value="1"/>
</dbReference>
<organism evidence="2 3">
    <name type="scientific">Dactylosporangium sucinum</name>
    <dbReference type="NCBI Taxonomy" id="1424081"/>
    <lineage>
        <taxon>Bacteria</taxon>
        <taxon>Bacillati</taxon>
        <taxon>Actinomycetota</taxon>
        <taxon>Actinomycetes</taxon>
        <taxon>Micromonosporales</taxon>
        <taxon>Micromonosporaceae</taxon>
        <taxon>Dactylosporangium</taxon>
    </lineage>
</organism>
<keyword evidence="3" id="KW-1185">Reference proteome</keyword>
<reference evidence="2" key="2">
    <citation type="submission" date="2020-09" db="EMBL/GenBank/DDBJ databases">
        <authorList>
            <person name="Sun Q."/>
            <person name="Ohkuma M."/>
        </authorList>
    </citation>
    <scope>NUCLEOTIDE SEQUENCE</scope>
    <source>
        <strain evidence="2">JCM 19831</strain>
    </source>
</reference>
<feature type="transmembrane region" description="Helical" evidence="1">
    <location>
        <begin position="76"/>
        <end position="96"/>
    </location>
</feature>
<gene>
    <name evidence="2" type="ORF">GCM10007977_007370</name>
</gene>
<protein>
    <submittedName>
        <fullName evidence="2">ABC transporter permease</fullName>
    </submittedName>
</protein>
<comment type="caution">
    <text evidence="2">The sequence shown here is derived from an EMBL/GenBank/DDBJ whole genome shotgun (WGS) entry which is preliminary data.</text>
</comment>
<dbReference type="EMBL" id="BMPI01000003">
    <property type="protein sequence ID" value="GGM08792.1"/>
    <property type="molecule type" value="Genomic_DNA"/>
</dbReference>
<feature type="transmembrane region" description="Helical" evidence="1">
    <location>
        <begin position="38"/>
        <end position="56"/>
    </location>
</feature>
<feature type="transmembrane region" description="Helical" evidence="1">
    <location>
        <begin position="116"/>
        <end position="144"/>
    </location>
</feature>
<dbReference type="PANTHER" id="PTHR37305">
    <property type="entry name" value="INTEGRAL MEMBRANE PROTEIN-RELATED"/>
    <property type="match status" value="1"/>
</dbReference>